<dbReference type="InterPro" id="IPR002575">
    <property type="entry name" value="Aminoglycoside_PTrfase"/>
</dbReference>
<comment type="caution">
    <text evidence="2">The sequence shown here is derived from an EMBL/GenBank/DDBJ whole genome shotgun (WGS) entry which is preliminary data.</text>
</comment>
<keyword evidence="3" id="KW-1185">Reference proteome</keyword>
<dbReference type="GO" id="GO:0016740">
    <property type="term" value="F:transferase activity"/>
    <property type="evidence" value="ECO:0007669"/>
    <property type="project" value="UniProtKB-KW"/>
</dbReference>
<dbReference type="PANTHER" id="PTHR21310">
    <property type="entry name" value="AMINOGLYCOSIDE PHOSPHOTRANSFERASE-RELATED-RELATED"/>
    <property type="match status" value="1"/>
</dbReference>
<reference evidence="2 3" key="2">
    <citation type="submission" date="2015-05" db="EMBL/GenBank/DDBJ databases">
        <authorList>
            <person name="Morales-Cruz A."/>
            <person name="Amrine K.C."/>
            <person name="Cantu D."/>
        </authorList>
    </citation>
    <scope>NUCLEOTIDE SEQUENCE [LARGE SCALE GENOMIC DNA]</scope>
    <source>
        <strain evidence="2">UCRPC4</strain>
    </source>
</reference>
<dbReference type="SUPFAM" id="SSF56112">
    <property type="entry name" value="Protein kinase-like (PK-like)"/>
    <property type="match status" value="1"/>
</dbReference>
<name>A0A0G2H8Q1_PHACM</name>
<dbReference type="Pfam" id="PF01636">
    <property type="entry name" value="APH"/>
    <property type="match status" value="1"/>
</dbReference>
<dbReference type="AlphaFoldDB" id="A0A0G2H8Q1"/>
<keyword evidence="2" id="KW-0808">Transferase</keyword>
<evidence type="ECO:0000313" key="2">
    <source>
        <dbReference type="EMBL" id="KKY24995.1"/>
    </source>
</evidence>
<reference evidence="2 3" key="1">
    <citation type="submission" date="2015-05" db="EMBL/GenBank/DDBJ databases">
        <title>Distinctive expansion of gene families associated with plant cell wall degradation and secondary metabolism in the genomes of grapevine trunk pathogens.</title>
        <authorList>
            <person name="Lawrence D.P."/>
            <person name="Travadon R."/>
            <person name="Rolshausen P.E."/>
            <person name="Baumgartner K."/>
        </authorList>
    </citation>
    <scope>NUCLEOTIDE SEQUENCE [LARGE SCALE GENOMIC DNA]</scope>
    <source>
        <strain evidence="2">UCRPC4</strain>
    </source>
</reference>
<dbReference type="InterPro" id="IPR051678">
    <property type="entry name" value="AGP_Transferase"/>
</dbReference>
<proteinExistence type="predicted"/>
<dbReference type="InterPro" id="IPR011009">
    <property type="entry name" value="Kinase-like_dom_sf"/>
</dbReference>
<dbReference type="Proteomes" id="UP000053317">
    <property type="component" value="Unassembled WGS sequence"/>
</dbReference>
<dbReference type="OrthoDB" id="4132742at2759"/>
<gene>
    <name evidence="2" type="ORF">UCRPC4_g02166</name>
</gene>
<dbReference type="EMBL" id="LCWF01000052">
    <property type="protein sequence ID" value="KKY24995.1"/>
    <property type="molecule type" value="Genomic_DNA"/>
</dbReference>
<protein>
    <submittedName>
        <fullName evidence="2">Putative phosphotransferase enzyme family protein</fullName>
    </submittedName>
</protein>
<sequence>MYHDEKASQKNDFLFVFFLREMDDRISGLVDQVAAKIGDRYTFNGKPEFFAVGSFNRCYKVDTEQSPTIFRFPIIGKSAFRYEKTNDECAVLAYISHHTSIPVPHVIKSDCFDLGPFIVMPFIEGMTLSKYLQAPSNPGETIVLNPSIDIAILSKGYRTMARIILELSQCRFPRIGGLRRDASKEWNIDKRALTVNMNQVVACGNFPPDQLPQSTFSTANEYFTSLAEAHIVHLRTQRNDAVDDEADCRKKYIARCLFRNIARKFSTVHDNGPFPLYCDDFRPSNVIVDPDFSVRSAIDWEFCYAAPAEMTYCSPWWLLLAHPDDWEDGDLKSFLESYIPRQELFLRVLKDVEDMMIRNNAISDSQRLSVHMAQSLSNGSFWFCLAASSSFAFDDIYWDFIDQNHYGRFTSIEDRLALLSREEQNELEPLVQLKMQQAEEGRLDEHRTYRDLLFA</sequence>
<accession>A0A0G2H8Q1</accession>
<evidence type="ECO:0000259" key="1">
    <source>
        <dbReference type="Pfam" id="PF01636"/>
    </source>
</evidence>
<dbReference type="PANTHER" id="PTHR21310:SF37">
    <property type="entry name" value="AMINOGLYCOSIDE PHOSPHOTRANSFERASE DOMAIN-CONTAINING PROTEIN"/>
    <property type="match status" value="1"/>
</dbReference>
<feature type="domain" description="Aminoglycoside phosphotransferase" evidence="1">
    <location>
        <begin position="50"/>
        <end position="308"/>
    </location>
</feature>
<organism evidence="2 3">
    <name type="scientific">Phaeomoniella chlamydospora</name>
    <name type="common">Phaeoacremonium chlamydosporum</name>
    <dbReference type="NCBI Taxonomy" id="158046"/>
    <lineage>
        <taxon>Eukaryota</taxon>
        <taxon>Fungi</taxon>
        <taxon>Dikarya</taxon>
        <taxon>Ascomycota</taxon>
        <taxon>Pezizomycotina</taxon>
        <taxon>Eurotiomycetes</taxon>
        <taxon>Chaetothyriomycetidae</taxon>
        <taxon>Phaeomoniellales</taxon>
        <taxon>Phaeomoniellaceae</taxon>
        <taxon>Phaeomoniella</taxon>
    </lineage>
</organism>
<evidence type="ECO:0000313" key="3">
    <source>
        <dbReference type="Proteomes" id="UP000053317"/>
    </source>
</evidence>